<dbReference type="PROSITE" id="PS00125">
    <property type="entry name" value="SER_THR_PHOSPHATASE"/>
    <property type="match status" value="1"/>
</dbReference>
<dbReference type="SMART" id="SM00156">
    <property type="entry name" value="PP2Ac"/>
    <property type="match status" value="1"/>
</dbReference>
<keyword evidence="4" id="KW-1185">Reference proteome</keyword>
<evidence type="ECO:0000259" key="2">
    <source>
        <dbReference type="PROSITE" id="PS00125"/>
    </source>
</evidence>
<dbReference type="RefSeq" id="XP_013890526.1">
    <property type="nucleotide sequence ID" value="XM_014035072.1"/>
</dbReference>
<feature type="domain" description="Serine/threonine specific protein phosphatases" evidence="2">
    <location>
        <begin position="84"/>
        <end position="89"/>
    </location>
</feature>
<keyword evidence="1" id="KW-0378">Hydrolase</keyword>
<name>A0A0D2LNB1_9CHLO</name>
<dbReference type="EMBL" id="KK106596">
    <property type="protein sequence ID" value="KIY91506.1"/>
    <property type="molecule type" value="Genomic_DNA"/>
</dbReference>
<dbReference type="PANTHER" id="PTHR46422">
    <property type="entry name" value="SERINE/THREONINE-PROTEIN PHOSPHATASE BSL3"/>
    <property type="match status" value="1"/>
</dbReference>
<dbReference type="InterPro" id="IPR006186">
    <property type="entry name" value="Ser/Thr-sp_prot-phosphatase"/>
</dbReference>
<organism evidence="3 4">
    <name type="scientific">Monoraphidium neglectum</name>
    <dbReference type="NCBI Taxonomy" id="145388"/>
    <lineage>
        <taxon>Eukaryota</taxon>
        <taxon>Viridiplantae</taxon>
        <taxon>Chlorophyta</taxon>
        <taxon>core chlorophytes</taxon>
        <taxon>Chlorophyceae</taxon>
        <taxon>CS clade</taxon>
        <taxon>Sphaeropleales</taxon>
        <taxon>Selenastraceae</taxon>
        <taxon>Monoraphidium</taxon>
    </lineage>
</organism>
<dbReference type="GeneID" id="25734219"/>
<dbReference type="KEGG" id="mng:MNEG_16458"/>
<dbReference type="AlphaFoldDB" id="A0A0D2LNB1"/>
<dbReference type="InterPro" id="IPR004843">
    <property type="entry name" value="Calcineurin-like_PHP"/>
</dbReference>
<gene>
    <name evidence="3" type="ORF">MNEG_16458</name>
</gene>
<dbReference type="Pfam" id="PF00149">
    <property type="entry name" value="Metallophos"/>
    <property type="match status" value="1"/>
</dbReference>
<dbReference type="PRINTS" id="PR00114">
    <property type="entry name" value="STPHPHTASE"/>
</dbReference>
<sequence>MCDPCFETCAELSAPVKIFGDLHGQFGDLMRLFEEYGSPNTAGDITYIDYLFLGDYVDRGSHSLETICLLLALKVEYPRSVHLIRGNHEAADINALFGFRLECLERLGDEDGIWWGASGGEGGEAGAGVCGQGRLGDKDSIWVWRRINALFNWLPLAALIEGKILCMHGGIGRCIDQIDQISALQRPITMEDGGPRGGAGGMGMAATAAVLETTLRRYCAT</sequence>
<evidence type="ECO:0000313" key="4">
    <source>
        <dbReference type="Proteomes" id="UP000054498"/>
    </source>
</evidence>
<dbReference type="STRING" id="145388.A0A0D2LNB1"/>
<comment type="catalytic activity">
    <reaction evidence="1">
        <text>O-phospho-L-threonyl-[protein] + H2O = L-threonyl-[protein] + phosphate</text>
        <dbReference type="Rhea" id="RHEA:47004"/>
        <dbReference type="Rhea" id="RHEA-COMP:11060"/>
        <dbReference type="Rhea" id="RHEA-COMP:11605"/>
        <dbReference type="ChEBI" id="CHEBI:15377"/>
        <dbReference type="ChEBI" id="CHEBI:30013"/>
        <dbReference type="ChEBI" id="CHEBI:43474"/>
        <dbReference type="ChEBI" id="CHEBI:61977"/>
        <dbReference type="EC" id="3.1.3.16"/>
    </reaction>
</comment>
<evidence type="ECO:0000256" key="1">
    <source>
        <dbReference type="RuleBase" id="RU004273"/>
    </source>
</evidence>
<accession>A0A0D2LNB1</accession>
<evidence type="ECO:0000313" key="3">
    <source>
        <dbReference type="EMBL" id="KIY91506.1"/>
    </source>
</evidence>
<dbReference type="SUPFAM" id="SSF56300">
    <property type="entry name" value="Metallo-dependent phosphatases"/>
    <property type="match status" value="1"/>
</dbReference>
<dbReference type="GO" id="GO:0004722">
    <property type="term" value="F:protein serine/threonine phosphatase activity"/>
    <property type="evidence" value="ECO:0007669"/>
    <property type="project" value="UniProtKB-EC"/>
</dbReference>
<dbReference type="PANTHER" id="PTHR46422:SF4">
    <property type="entry name" value="SERINE_THREONINE-PROTEIN PHOSPHATASE BSL3"/>
    <property type="match status" value="1"/>
</dbReference>
<dbReference type="OrthoDB" id="309851at2759"/>
<dbReference type="Proteomes" id="UP000054498">
    <property type="component" value="Unassembled WGS sequence"/>
</dbReference>
<dbReference type="Gene3D" id="3.60.21.10">
    <property type="match status" value="1"/>
</dbReference>
<comment type="similarity">
    <text evidence="1">Belongs to the PPP phosphatase family.</text>
</comment>
<dbReference type="EC" id="3.1.3.16" evidence="1"/>
<protein>
    <recommendedName>
        <fullName evidence="1">Serine/threonine-protein phosphatase</fullName>
        <ecNumber evidence="1">3.1.3.16</ecNumber>
    </recommendedName>
</protein>
<dbReference type="InterPro" id="IPR029052">
    <property type="entry name" value="Metallo-depent_PP-like"/>
</dbReference>
<reference evidence="3 4" key="1">
    <citation type="journal article" date="2013" name="BMC Genomics">
        <title>Reconstruction of the lipid metabolism for the microalga Monoraphidium neglectum from its genome sequence reveals characteristics suitable for biofuel production.</title>
        <authorList>
            <person name="Bogen C."/>
            <person name="Al-Dilaimi A."/>
            <person name="Albersmeier A."/>
            <person name="Wichmann J."/>
            <person name="Grundmann M."/>
            <person name="Rupp O."/>
            <person name="Lauersen K.J."/>
            <person name="Blifernez-Klassen O."/>
            <person name="Kalinowski J."/>
            <person name="Goesmann A."/>
            <person name="Mussgnug J.H."/>
            <person name="Kruse O."/>
        </authorList>
    </citation>
    <scope>NUCLEOTIDE SEQUENCE [LARGE SCALE GENOMIC DNA]</scope>
    <source>
        <strain evidence="3 4">SAG 48.87</strain>
    </source>
</reference>
<proteinExistence type="inferred from homology"/>